<dbReference type="GO" id="GO:0003700">
    <property type="term" value="F:DNA-binding transcription factor activity"/>
    <property type="evidence" value="ECO:0007669"/>
    <property type="project" value="TreeGrafter"/>
</dbReference>
<dbReference type="Gene3D" id="1.10.357.10">
    <property type="entry name" value="Tetracycline Repressor, domain 2"/>
    <property type="match status" value="1"/>
</dbReference>
<dbReference type="SUPFAM" id="SSF46689">
    <property type="entry name" value="Homeodomain-like"/>
    <property type="match status" value="1"/>
</dbReference>
<protein>
    <submittedName>
        <fullName evidence="7">TetR family transcriptional regulator</fullName>
    </submittedName>
</protein>
<dbReference type="Pfam" id="PF02909">
    <property type="entry name" value="TetR_C_1"/>
    <property type="match status" value="1"/>
</dbReference>
<dbReference type="Pfam" id="PF00440">
    <property type="entry name" value="TetR_N"/>
    <property type="match status" value="1"/>
</dbReference>
<keyword evidence="2" id="KW-0805">Transcription regulation</keyword>
<evidence type="ECO:0000256" key="2">
    <source>
        <dbReference type="ARBA" id="ARBA00023015"/>
    </source>
</evidence>
<dbReference type="PROSITE" id="PS50977">
    <property type="entry name" value="HTH_TETR_2"/>
    <property type="match status" value="1"/>
</dbReference>
<dbReference type="PANTHER" id="PTHR30055:SF151">
    <property type="entry name" value="TRANSCRIPTIONAL REGULATORY PROTEIN"/>
    <property type="match status" value="1"/>
</dbReference>
<evidence type="ECO:0000256" key="4">
    <source>
        <dbReference type="ARBA" id="ARBA00023163"/>
    </source>
</evidence>
<feature type="domain" description="HTH tetR-type" evidence="6">
    <location>
        <begin position="6"/>
        <end position="66"/>
    </location>
</feature>
<name>A0A1W2M488_9PSEU</name>
<evidence type="ECO:0000313" key="7">
    <source>
        <dbReference type="EMBL" id="ONF75015.1"/>
    </source>
</evidence>
<dbReference type="InterPro" id="IPR001647">
    <property type="entry name" value="HTH_TetR"/>
</dbReference>
<evidence type="ECO:0000313" key="8">
    <source>
        <dbReference type="Proteomes" id="UP000076660"/>
    </source>
</evidence>
<gene>
    <name evidence="7" type="ORF">AVR91_0200410</name>
</gene>
<dbReference type="InterPro" id="IPR009057">
    <property type="entry name" value="Homeodomain-like_sf"/>
</dbReference>
<dbReference type="SUPFAM" id="SSF48498">
    <property type="entry name" value="Tetracyclin repressor-like, C-terminal domain"/>
    <property type="match status" value="1"/>
</dbReference>
<evidence type="ECO:0000256" key="3">
    <source>
        <dbReference type="ARBA" id="ARBA00023125"/>
    </source>
</evidence>
<keyword evidence="3 5" id="KW-0238">DNA-binding</keyword>
<evidence type="ECO:0000256" key="1">
    <source>
        <dbReference type="ARBA" id="ARBA00022491"/>
    </source>
</evidence>
<sequence length="203" mass="22053">MPRPRSLTTDTIAAAAIAVVDRDGYAALSMRTVARELGVSTMALYRYLDDRDELERLILDHMWAPVSVDVPADGPWNEQIMVLTGRVRDAAKAHPEAVPLLLRQRHSSRRSLEWIEAMLGVLTGAGFTGSARVVAQRTIVNYLVGAIQAEHLAALDGAGTTAMAALPHTEFPHLHDTARTAGGLTPDTEFRRGLAIILKGLRT</sequence>
<dbReference type="GO" id="GO:0000976">
    <property type="term" value="F:transcription cis-regulatory region binding"/>
    <property type="evidence" value="ECO:0007669"/>
    <property type="project" value="TreeGrafter"/>
</dbReference>
<evidence type="ECO:0000256" key="5">
    <source>
        <dbReference type="PROSITE-ProRule" id="PRU00335"/>
    </source>
</evidence>
<dbReference type="InterPro" id="IPR050109">
    <property type="entry name" value="HTH-type_TetR-like_transc_reg"/>
</dbReference>
<dbReference type="InterPro" id="IPR036271">
    <property type="entry name" value="Tet_transcr_reg_TetR-rel_C_sf"/>
</dbReference>
<keyword evidence="1" id="KW-0678">Repressor</keyword>
<accession>A0A1W2M488</accession>
<keyword evidence="4" id="KW-0804">Transcription</keyword>
<dbReference type="GO" id="GO:0045892">
    <property type="term" value="P:negative regulation of DNA-templated transcription"/>
    <property type="evidence" value="ECO:0007669"/>
    <property type="project" value="InterPro"/>
</dbReference>
<dbReference type="InterPro" id="IPR003012">
    <property type="entry name" value="Tet_transcr_reg_TetR"/>
</dbReference>
<dbReference type="Gene3D" id="1.10.10.60">
    <property type="entry name" value="Homeodomain-like"/>
    <property type="match status" value="1"/>
</dbReference>
<dbReference type="OrthoDB" id="329481at2"/>
<dbReference type="RefSeq" id="WP_063271698.1">
    <property type="nucleotide sequence ID" value="NZ_LQMT02000002.1"/>
</dbReference>
<dbReference type="InterPro" id="IPR004111">
    <property type="entry name" value="Repressor_TetR_C"/>
</dbReference>
<feature type="DNA-binding region" description="H-T-H motif" evidence="5">
    <location>
        <begin position="29"/>
        <end position="48"/>
    </location>
</feature>
<dbReference type="PRINTS" id="PR00400">
    <property type="entry name" value="TETREPRESSOR"/>
</dbReference>
<dbReference type="EMBL" id="LQMT02000002">
    <property type="protein sequence ID" value="ONF75015.1"/>
    <property type="molecule type" value="Genomic_DNA"/>
</dbReference>
<dbReference type="Proteomes" id="UP000076660">
    <property type="component" value="Unassembled WGS sequence"/>
</dbReference>
<reference evidence="7 8" key="1">
    <citation type="submission" date="2016-12" db="EMBL/GenBank/DDBJ databases">
        <title>Amycolatopsis keratiniphila subsp. keratiniphila genome sequencing and assembly.</title>
        <authorList>
            <person name="Mayilraj S."/>
            <person name="Kaur N."/>
        </authorList>
    </citation>
    <scope>NUCLEOTIDE SEQUENCE [LARGE SCALE GENOMIC DNA]</scope>
    <source>
        <strain evidence="7 8">DSM 44409</strain>
    </source>
</reference>
<comment type="caution">
    <text evidence="7">The sequence shown here is derived from an EMBL/GenBank/DDBJ whole genome shotgun (WGS) entry which is preliminary data.</text>
</comment>
<proteinExistence type="predicted"/>
<organism evidence="7 8">
    <name type="scientific">Amycolatopsis keratiniphila subsp. keratiniphila</name>
    <dbReference type="NCBI Taxonomy" id="227715"/>
    <lineage>
        <taxon>Bacteria</taxon>
        <taxon>Bacillati</taxon>
        <taxon>Actinomycetota</taxon>
        <taxon>Actinomycetes</taxon>
        <taxon>Pseudonocardiales</taxon>
        <taxon>Pseudonocardiaceae</taxon>
        <taxon>Amycolatopsis</taxon>
        <taxon>Amycolatopsis japonica group</taxon>
    </lineage>
</organism>
<evidence type="ECO:0000259" key="6">
    <source>
        <dbReference type="PROSITE" id="PS50977"/>
    </source>
</evidence>
<dbReference type="PANTHER" id="PTHR30055">
    <property type="entry name" value="HTH-TYPE TRANSCRIPTIONAL REGULATOR RUTR"/>
    <property type="match status" value="1"/>
</dbReference>
<dbReference type="GO" id="GO:0046677">
    <property type="term" value="P:response to antibiotic"/>
    <property type="evidence" value="ECO:0007669"/>
    <property type="project" value="InterPro"/>
</dbReference>
<dbReference type="AlphaFoldDB" id="A0A1W2M488"/>